<gene>
    <name evidence="4" type="ORF">CRE_04105</name>
    <name evidence="5" type="ORF">GCK72_005754</name>
</gene>
<feature type="domain" description="ShKT" evidence="3">
    <location>
        <begin position="24"/>
        <end position="61"/>
    </location>
</feature>
<evidence type="ECO:0000256" key="1">
    <source>
        <dbReference type="PROSITE-ProRule" id="PRU01005"/>
    </source>
</evidence>
<dbReference type="EMBL" id="WUAV01000002">
    <property type="protein sequence ID" value="KAF1765801.1"/>
    <property type="molecule type" value="Genomic_DNA"/>
</dbReference>
<evidence type="ECO:0000313" key="7">
    <source>
        <dbReference type="Proteomes" id="UP000483820"/>
    </source>
</evidence>
<evidence type="ECO:0000313" key="4">
    <source>
        <dbReference type="EMBL" id="EFP05180.1"/>
    </source>
</evidence>
<evidence type="ECO:0000256" key="2">
    <source>
        <dbReference type="SAM" id="SignalP"/>
    </source>
</evidence>
<proteinExistence type="predicted"/>
<dbReference type="GeneID" id="9797602"/>
<dbReference type="KEGG" id="crq:GCK72_005754"/>
<keyword evidence="2" id="KW-0732">Signal</keyword>
<dbReference type="InterPro" id="IPR001368">
    <property type="entry name" value="TNFR/NGFR_Cys_rich_reg"/>
</dbReference>
<feature type="signal peptide" evidence="2">
    <location>
        <begin position="1"/>
        <end position="20"/>
    </location>
</feature>
<dbReference type="PROSITE" id="PS00652">
    <property type="entry name" value="TNFR_NGFR_1"/>
    <property type="match status" value="1"/>
</dbReference>
<dbReference type="InterPro" id="IPR003582">
    <property type="entry name" value="ShKT_dom"/>
</dbReference>
<dbReference type="EMBL" id="DS268458">
    <property type="protein sequence ID" value="EFP05180.1"/>
    <property type="molecule type" value="Genomic_DNA"/>
</dbReference>
<comment type="caution">
    <text evidence="1">Lacks conserved residue(s) required for the propagation of feature annotation.</text>
</comment>
<reference evidence="5 7" key="2">
    <citation type="submission" date="2019-12" db="EMBL/GenBank/DDBJ databases">
        <title>Chromosome-level assembly of the Caenorhabditis remanei genome.</title>
        <authorList>
            <person name="Teterina A.A."/>
            <person name="Willis J.H."/>
            <person name="Phillips P.C."/>
        </authorList>
    </citation>
    <scope>NUCLEOTIDE SEQUENCE [LARGE SCALE GENOMIC DNA]</scope>
    <source>
        <strain evidence="5 7">PX506</strain>
        <tissue evidence="5">Whole organism</tissue>
    </source>
</reference>
<accession>E3MMX6</accession>
<name>E3MMX6_CAERE</name>
<dbReference type="SMART" id="SM00254">
    <property type="entry name" value="ShKT"/>
    <property type="match status" value="1"/>
</dbReference>
<dbReference type="AlphaFoldDB" id="E3MMX6"/>
<sequence>MKLILLFTIFVFFFASSIYSADTCQDYGTFCESWKKNGFCEMCFYKCDVRVKYCPKTCGFCDPTKCVDCPPRATEH</sequence>
<dbReference type="Proteomes" id="UP000008281">
    <property type="component" value="Unassembled WGS sequence"/>
</dbReference>
<dbReference type="RefSeq" id="XP_003102495.1">
    <property type="nucleotide sequence ID" value="XM_003102447.1"/>
</dbReference>
<dbReference type="CTD" id="9797602"/>
<dbReference type="Gene3D" id="1.10.10.1940">
    <property type="match status" value="1"/>
</dbReference>
<dbReference type="Pfam" id="PF01549">
    <property type="entry name" value="ShK"/>
    <property type="match status" value="1"/>
</dbReference>
<evidence type="ECO:0000313" key="6">
    <source>
        <dbReference type="Proteomes" id="UP000008281"/>
    </source>
</evidence>
<protein>
    <recommendedName>
        <fullName evidence="3">ShKT domain-containing protein</fullName>
    </recommendedName>
</protein>
<dbReference type="PROSITE" id="PS51670">
    <property type="entry name" value="SHKT"/>
    <property type="match status" value="1"/>
</dbReference>
<evidence type="ECO:0000313" key="5">
    <source>
        <dbReference type="EMBL" id="KAF1765801.1"/>
    </source>
</evidence>
<keyword evidence="6" id="KW-1185">Reference proteome</keyword>
<dbReference type="HOGENOM" id="CLU_2656823_0_0_1"/>
<reference evidence="4" key="1">
    <citation type="submission" date="2007-07" db="EMBL/GenBank/DDBJ databases">
        <title>PCAP assembly of the Caenorhabditis remanei genome.</title>
        <authorList>
            <consortium name="The Caenorhabditis remanei Sequencing Consortium"/>
            <person name="Wilson R.K."/>
        </authorList>
    </citation>
    <scope>NUCLEOTIDE SEQUENCE [LARGE SCALE GENOMIC DNA]</scope>
    <source>
        <strain evidence="4">PB4641</strain>
    </source>
</reference>
<feature type="chain" id="PRO_5015089836" description="ShKT domain-containing protein" evidence="2">
    <location>
        <begin position="21"/>
        <end position="76"/>
    </location>
</feature>
<dbReference type="Proteomes" id="UP000483820">
    <property type="component" value="Chromosome II"/>
</dbReference>
<evidence type="ECO:0000259" key="3">
    <source>
        <dbReference type="PROSITE" id="PS51670"/>
    </source>
</evidence>
<organism evidence="6">
    <name type="scientific">Caenorhabditis remanei</name>
    <name type="common">Caenorhabditis vulgaris</name>
    <dbReference type="NCBI Taxonomy" id="31234"/>
    <lineage>
        <taxon>Eukaryota</taxon>
        <taxon>Metazoa</taxon>
        <taxon>Ecdysozoa</taxon>
        <taxon>Nematoda</taxon>
        <taxon>Chromadorea</taxon>
        <taxon>Rhabditida</taxon>
        <taxon>Rhabditina</taxon>
        <taxon>Rhabditomorpha</taxon>
        <taxon>Rhabditoidea</taxon>
        <taxon>Rhabditidae</taxon>
        <taxon>Peloderinae</taxon>
        <taxon>Caenorhabditis</taxon>
    </lineage>
</organism>